<feature type="compositionally biased region" description="Polar residues" evidence="1">
    <location>
        <begin position="209"/>
        <end position="221"/>
    </location>
</feature>
<feature type="compositionally biased region" description="Basic and acidic residues" evidence="1">
    <location>
        <begin position="97"/>
        <end position="107"/>
    </location>
</feature>
<dbReference type="Proteomes" id="UP000230750">
    <property type="component" value="Unassembled WGS sequence"/>
</dbReference>
<feature type="compositionally biased region" description="Low complexity" evidence="1">
    <location>
        <begin position="222"/>
        <end position="240"/>
    </location>
</feature>
<evidence type="ECO:0000313" key="2">
    <source>
        <dbReference type="EMBL" id="PIK60473.1"/>
    </source>
</evidence>
<organism evidence="2 3">
    <name type="scientific">Stichopus japonicus</name>
    <name type="common">Sea cucumber</name>
    <dbReference type="NCBI Taxonomy" id="307972"/>
    <lineage>
        <taxon>Eukaryota</taxon>
        <taxon>Metazoa</taxon>
        <taxon>Echinodermata</taxon>
        <taxon>Eleutherozoa</taxon>
        <taxon>Echinozoa</taxon>
        <taxon>Holothuroidea</taxon>
        <taxon>Aspidochirotacea</taxon>
        <taxon>Aspidochirotida</taxon>
        <taxon>Stichopodidae</taxon>
        <taxon>Apostichopus</taxon>
    </lineage>
</organism>
<reference evidence="2 3" key="1">
    <citation type="journal article" date="2017" name="PLoS Biol.">
        <title>The sea cucumber genome provides insights into morphological evolution and visceral regeneration.</title>
        <authorList>
            <person name="Zhang X."/>
            <person name="Sun L."/>
            <person name="Yuan J."/>
            <person name="Sun Y."/>
            <person name="Gao Y."/>
            <person name="Zhang L."/>
            <person name="Li S."/>
            <person name="Dai H."/>
            <person name="Hamel J.F."/>
            <person name="Liu C."/>
            <person name="Yu Y."/>
            <person name="Liu S."/>
            <person name="Lin W."/>
            <person name="Guo K."/>
            <person name="Jin S."/>
            <person name="Xu P."/>
            <person name="Storey K.B."/>
            <person name="Huan P."/>
            <person name="Zhang T."/>
            <person name="Zhou Y."/>
            <person name="Zhang J."/>
            <person name="Lin C."/>
            <person name="Li X."/>
            <person name="Xing L."/>
            <person name="Huo D."/>
            <person name="Sun M."/>
            <person name="Wang L."/>
            <person name="Mercier A."/>
            <person name="Li F."/>
            <person name="Yang H."/>
            <person name="Xiang J."/>
        </authorList>
    </citation>
    <scope>NUCLEOTIDE SEQUENCE [LARGE SCALE GENOMIC DNA]</scope>
    <source>
        <strain evidence="2">Shaxun</strain>
        <tissue evidence="2">Muscle</tissue>
    </source>
</reference>
<feature type="region of interest" description="Disordered" evidence="1">
    <location>
        <begin position="131"/>
        <end position="275"/>
    </location>
</feature>
<sequence length="275" mass="29828">MEGLSDNQAILCSYSNLKLTLSLLFSQSRPVSLASQELDRPLSVEVEATPPPSQYVPPVSQPPMTEPPPEPNQMMKMDPMNQAPRWGSKFRPQMQRHSSESGDEKQVPKVRCLYNHIAAGETQLNFQEPNMHNPQLQQQQQQQQQQQTTSGPSEHARRKAMSVSSENLARTNGDNYPSPDYSVNDSPGHMKFFSGTPPPPSQTHGGLLITTSQQSLPSTIDSSSGSQLSSGSLTQQNSSGMNEAALEKPSTPTHSPPPPPSEGGAKQPFDAGDTG</sequence>
<protein>
    <submittedName>
        <fullName evidence="2">Uncharacterized protein</fullName>
    </submittedName>
</protein>
<feature type="compositionally biased region" description="Low complexity" evidence="1">
    <location>
        <begin position="135"/>
        <end position="147"/>
    </location>
</feature>
<gene>
    <name evidence="2" type="ORF">BSL78_02582</name>
</gene>
<comment type="caution">
    <text evidence="2">The sequence shown here is derived from an EMBL/GenBank/DDBJ whole genome shotgun (WGS) entry which is preliminary data.</text>
</comment>
<evidence type="ECO:0000256" key="1">
    <source>
        <dbReference type="SAM" id="MobiDB-lite"/>
    </source>
</evidence>
<dbReference type="EMBL" id="MRZV01000055">
    <property type="protein sequence ID" value="PIK60473.1"/>
    <property type="molecule type" value="Genomic_DNA"/>
</dbReference>
<name>A0A2G8LJP1_STIJA</name>
<dbReference type="AlphaFoldDB" id="A0A2G8LJP1"/>
<accession>A0A2G8LJP1</accession>
<feature type="compositionally biased region" description="Polar residues" evidence="1">
    <location>
        <begin position="162"/>
        <end position="185"/>
    </location>
</feature>
<keyword evidence="3" id="KW-1185">Reference proteome</keyword>
<dbReference type="OrthoDB" id="3800937at2759"/>
<feature type="region of interest" description="Disordered" evidence="1">
    <location>
        <begin position="45"/>
        <end position="108"/>
    </location>
</feature>
<evidence type="ECO:0000313" key="3">
    <source>
        <dbReference type="Proteomes" id="UP000230750"/>
    </source>
</evidence>
<feature type="compositionally biased region" description="Pro residues" evidence="1">
    <location>
        <begin position="49"/>
        <end position="71"/>
    </location>
</feature>
<proteinExistence type="predicted"/>